<name>A0A382G2H4_9ZZZZ</name>
<dbReference type="Pfam" id="PF03746">
    <property type="entry name" value="LamB_YcsF"/>
    <property type="match status" value="1"/>
</dbReference>
<protein>
    <submittedName>
        <fullName evidence="1">Uncharacterized protein</fullName>
    </submittedName>
</protein>
<dbReference type="GO" id="GO:0005975">
    <property type="term" value="P:carbohydrate metabolic process"/>
    <property type="evidence" value="ECO:0007669"/>
    <property type="project" value="InterPro"/>
</dbReference>
<dbReference type="EMBL" id="UINC01052920">
    <property type="protein sequence ID" value="SVB68814.1"/>
    <property type="molecule type" value="Genomic_DNA"/>
</dbReference>
<dbReference type="AlphaFoldDB" id="A0A382G2H4"/>
<organism evidence="1">
    <name type="scientific">marine metagenome</name>
    <dbReference type="NCBI Taxonomy" id="408172"/>
    <lineage>
        <taxon>unclassified sequences</taxon>
        <taxon>metagenomes</taxon>
        <taxon>ecological metagenomes</taxon>
    </lineage>
</organism>
<proteinExistence type="predicted"/>
<dbReference type="CDD" id="cd10801">
    <property type="entry name" value="LamB_YcsF_like_1"/>
    <property type="match status" value="1"/>
</dbReference>
<dbReference type="Gene3D" id="3.20.20.370">
    <property type="entry name" value="Glycoside hydrolase/deacetylase"/>
    <property type="match status" value="1"/>
</dbReference>
<evidence type="ECO:0000313" key="1">
    <source>
        <dbReference type="EMBL" id="SVB68814.1"/>
    </source>
</evidence>
<accession>A0A382G2H4</accession>
<dbReference type="SUPFAM" id="SSF88713">
    <property type="entry name" value="Glycoside hydrolase/deacetylase"/>
    <property type="match status" value="1"/>
</dbReference>
<dbReference type="NCBIfam" id="NF003814">
    <property type="entry name" value="PRK05406.1-3"/>
    <property type="match status" value="1"/>
</dbReference>
<dbReference type="InterPro" id="IPR005501">
    <property type="entry name" value="LamB/YcsF/PxpA-like"/>
</dbReference>
<dbReference type="InterPro" id="IPR011330">
    <property type="entry name" value="Glyco_hydro/deAcase_b/a-brl"/>
</dbReference>
<gene>
    <name evidence="1" type="ORF">METZ01_LOCUS221668</name>
</gene>
<sequence length="239" mass="26023">MDINSDMGELNTLLADGTYEKLMNHVTSINVACGGHAGDPEMMAAMLSLAKDKGIHIGAHPSYPDKENFGREEMEDIDTNELEDSIRNQIESLVDVASEYEMELTHVKPHGALYNLAVNNEEVSQTIAEAIIDVDSSYKAVGLAGSKMLTVFDALGLDTIAEGYVDRVYEVDGTLRSRKHDNALITDPQKAADQMKEMLNGNVVTLDGSTIEINIQSVCIHSDTPNAVDIAEAIKNQLQ</sequence>
<reference evidence="1" key="1">
    <citation type="submission" date="2018-05" db="EMBL/GenBank/DDBJ databases">
        <authorList>
            <person name="Lanie J.A."/>
            <person name="Ng W.-L."/>
            <person name="Kazmierczak K.M."/>
            <person name="Andrzejewski T.M."/>
            <person name="Davidsen T.M."/>
            <person name="Wayne K.J."/>
            <person name="Tettelin H."/>
            <person name="Glass J.I."/>
            <person name="Rusch D."/>
            <person name="Podicherti R."/>
            <person name="Tsui H.-C.T."/>
            <person name="Winkler M.E."/>
        </authorList>
    </citation>
    <scope>NUCLEOTIDE SEQUENCE</scope>
</reference>
<dbReference type="PANTHER" id="PTHR30292:SF0">
    <property type="entry name" value="5-OXOPROLINASE SUBUNIT A"/>
    <property type="match status" value="1"/>
</dbReference>
<dbReference type="NCBIfam" id="NF003816">
    <property type="entry name" value="PRK05406.1-5"/>
    <property type="match status" value="1"/>
</dbReference>
<dbReference type="PANTHER" id="PTHR30292">
    <property type="entry name" value="UNCHARACTERIZED PROTEIN YBGL-RELATED"/>
    <property type="match status" value="1"/>
</dbReference>